<keyword evidence="2" id="KW-1185">Reference proteome</keyword>
<evidence type="ECO:0000313" key="2">
    <source>
        <dbReference type="Proteomes" id="UP000010321"/>
    </source>
</evidence>
<sequence>MVGICGGDDAHIRREPVKGTVEFVRFNHGVRAGLRQEQVCSVVFGNAAEESGTAYMRLVKQVCGHCTRGSLSMSAGNAKSLAAAGDGAQHLGAFVYLKTVFMKVRQLGMLLGDGRGVHNQCVSFVLAILRNKGDVFLVMYLCAFCNQVLGQRARRAVIPCYEFAFGKKIAYQRAHANAAGADEINGFYGFYIHVLVI</sequence>
<dbReference type="EMBL" id="AFBM01000001">
    <property type="protein sequence ID" value="EGF55126.1"/>
    <property type="molecule type" value="Genomic_DNA"/>
</dbReference>
<proteinExistence type="predicted"/>
<reference evidence="1 2" key="1">
    <citation type="submission" date="2011-02" db="EMBL/GenBank/DDBJ databases">
        <authorList>
            <person name="Weinstock G."/>
            <person name="Sodergren E."/>
            <person name="Clifton S."/>
            <person name="Fulton L."/>
            <person name="Fulton B."/>
            <person name="Courtney L."/>
            <person name="Fronick C."/>
            <person name="Harrison M."/>
            <person name="Strong C."/>
            <person name="Farmer C."/>
            <person name="Delahaunty K."/>
            <person name="Markovic C."/>
            <person name="Hall O."/>
            <person name="Minx P."/>
            <person name="Tomlinson C."/>
            <person name="Mitreva M."/>
            <person name="Hou S."/>
            <person name="Chen J."/>
            <person name="Wollam A."/>
            <person name="Pepin K.H."/>
            <person name="Johnson M."/>
            <person name="Bhonagiri V."/>
            <person name="Zhang X."/>
            <person name="Suruliraj S."/>
            <person name="Warren W."/>
            <person name="Chinwalla A."/>
            <person name="Mardis E.R."/>
            <person name="Wilson R.K."/>
        </authorList>
    </citation>
    <scope>NUCLEOTIDE SEQUENCE [LARGE SCALE GENOMIC DNA]</scope>
    <source>
        <strain evidence="1 2">YIT 12056</strain>
    </source>
</reference>
<accession>A0ABP2KW41</accession>
<dbReference type="Proteomes" id="UP000010321">
    <property type="component" value="Unassembled WGS sequence"/>
</dbReference>
<comment type="caution">
    <text evidence="1">The sequence shown here is derived from an EMBL/GenBank/DDBJ whole genome shotgun (WGS) entry which is preliminary data.</text>
</comment>
<name>A0ABP2KW41_9BACE</name>
<protein>
    <submittedName>
        <fullName evidence="1">Conserved domain protein</fullName>
    </submittedName>
</protein>
<gene>
    <name evidence="1" type="ORF">HMPREF9445_00091</name>
</gene>
<evidence type="ECO:0000313" key="1">
    <source>
        <dbReference type="EMBL" id="EGF55126.1"/>
    </source>
</evidence>
<organism evidence="1 2">
    <name type="scientific">Bacteroides clarus YIT 12056</name>
    <dbReference type="NCBI Taxonomy" id="762984"/>
    <lineage>
        <taxon>Bacteria</taxon>
        <taxon>Pseudomonadati</taxon>
        <taxon>Bacteroidota</taxon>
        <taxon>Bacteroidia</taxon>
        <taxon>Bacteroidales</taxon>
        <taxon>Bacteroidaceae</taxon>
        <taxon>Bacteroides</taxon>
    </lineage>
</organism>